<feature type="region of interest" description="Disordered" evidence="1">
    <location>
        <begin position="1"/>
        <end position="33"/>
    </location>
</feature>
<dbReference type="PANTHER" id="PTHR15160">
    <property type="entry name" value="VON HIPPEL-LINDAU PROTEIN"/>
    <property type="match status" value="1"/>
</dbReference>
<feature type="domain" description="BFN" evidence="2">
    <location>
        <begin position="42"/>
        <end position="173"/>
    </location>
</feature>
<accession>A0A538SA62</accession>
<comment type="caution">
    <text evidence="3">The sequence shown here is derived from an EMBL/GenBank/DDBJ whole genome shotgun (WGS) entry which is preliminary data.</text>
</comment>
<dbReference type="Proteomes" id="UP000317716">
    <property type="component" value="Unassembled WGS sequence"/>
</dbReference>
<reference evidence="3 4" key="1">
    <citation type="journal article" date="2019" name="Nat. Microbiol.">
        <title>Mediterranean grassland soil C-N compound turnover is dependent on rainfall and depth, and is mediated by genomically divergent microorganisms.</title>
        <authorList>
            <person name="Diamond S."/>
            <person name="Andeer P.F."/>
            <person name="Li Z."/>
            <person name="Crits-Christoph A."/>
            <person name="Burstein D."/>
            <person name="Anantharaman K."/>
            <person name="Lane K.R."/>
            <person name="Thomas B.C."/>
            <person name="Pan C."/>
            <person name="Northen T.R."/>
            <person name="Banfield J.F."/>
        </authorList>
    </citation>
    <scope>NUCLEOTIDE SEQUENCE [LARGE SCALE GENOMIC DNA]</scope>
    <source>
        <strain evidence="3">WS_2</strain>
    </source>
</reference>
<feature type="compositionally biased region" description="Basic and acidic residues" evidence="1">
    <location>
        <begin position="171"/>
        <end position="185"/>
    </location>
</feature>
<sequence>MDGGAHAHRGGAVVRQHAGGLGPPRRAAAEAQERAGKEAVNVVETRVNGLIVESKTQQNIVILREVDGERILPIWIGPSEAMAIRRILSEDPFPRPLTHDLLFLVVEGLKAKIVRVVISDLRENTFYASVFVQRESDMLALDARPSDSIALALRARAPIFVNDKLLQPPPRAEEPEGEEKPARELTEEEKAEQLRRYLEKLNPEDFGKFNL</sequence>
<dbReference type="PANTHER" id="PTHR15160:SF1">
    <property type="entry name" value="VON HIPPEL-LINDAU DISEASE TUMOR SUPPRESSOR"/>
    <property type="match status" value="1"/>
</dbReference>
<evidence type="ECO:0000313" key="4">
    <source>
        <dbReference type="Proteomes" id="UP000317716"/>
    </source>
</evidence>
<dbReference type="InterPro" id="IPR003729">
    <property type="entry name" value="Bi_nuclease_dom"/>
</dbReference>
<dbReference type="GO" id="GO:0004518">
    <property type="term" value="F:nuclease activity"/>
    <property type="evidence" value="ECO:0007669"/>
    <property type="project" value="InterPro"/>
</dbReference>
<proteinExistence type="predicted"/>
<dbReference type="PROSITE" id="PS51658">
    <property type="entry name" value="BFN"/>
    <property type="match status" value="1"/>
</dbReference>
<feature type="region of interest" description="Disordered" evidence="1">
    <location>
        <begin position="166"/>
        <end position="189"/>
    </location>
</feature>
<dbReference type="SUPFAM" id="SSF103256">
    <property type="entry name" value="Hypothetical protein TM0160"/>
    <property type="match status" value="1"/>
</dbReference>
<dbReference type="AlphaFoldDB" id="A0A538SA62"/>
<dbReference type="InterPro" id="IPR036104">
    <property type="entry name" value="BFN_sf"/>
</dbReference>
<gene>
    <name evidence="3" type="ORF">E6K72_13245</name>
</gene>
<protein>
    <submittedName>
        <fullName evidence="3">Bifunctional nuclease family protein</fullName>
    </submittedName>
</protein>
<dbReference type="EMBL" id="VBOS01000488">
    <property type="protein sequence ID" value="TMQ48271.1"/>
    <property type="molecule type" value="Genomic_DNA"/>
</dbReference>
<dbReference type="Gene3D" id="3.10.690.10">
    <property type="entry name" value="Bifunctional nuclease domain"/>
    <property type="match status" value="1"/>
</dbReference>
<name>A0A538SA62_UNCEI</name>
<organism evidence="3 4">
    <name type="scientific">Eiseniibacteriota bacterium</name>
    <dbReference type="NCBI Taxonomy" id="2212470"/>
    <lineage>
        <taxon>Bacteria</taxon>
        <taxon>Candidatus Eiseniibacteriota</taxon>
    </lineage>
</organism>
<evidence type="ECO:0000313" key="3">
    <source>
        <dbReference type="EMBL" id="TMQ48271.1"/>
    </source>
</evidence>
<evidence type="ECO:0000256" key="1">
    <source>
        <dbReference type="SAM" id="MobiDB-lite"/>
    </source>
</evidence>
<evidence type="ECO:0000259" key="2">
    <source>
        <dbReference type="PROSITE" id="PS51658"/>
    </source>
</evidence>
<dbReference type="Pfam" id="PF02577">
    <property type="entry name" value="BFN_dom"/>
    <property type="match status" value="1"/>
</dbReference>